<dbReference type="AlphaFoldDB" id="A0A8X8C4S8"/>
<organism evidence="1 2">
    <name type="scientific">Populus tomentosa</name>
    <name type="common">Chinese white poplar</name>
    <dbReference type="NCBI Taxonomy" id="118781"/>
    <lineage>
        <taxon>Eukaryota</taxon>
        <taxon>Viridiplantae</taxon>
        <taxon>Streptophyta</taxon>
        <taxon>Embryophyta</taxon>
        <taxon>Tracheophyta</taxon>
        <taxon>Spermatophyta</taxon>
        <taxon>Magnoliopsida</taxon>
        <taxon>eudicotyledons</taxon>
        <taxon>Gunneridae</taxon>
        <taxon>Pentapetalae</taxon>
        <taxon>rosids</taxon>
        <taxon>fabids</taxon>
        <taxon>Malpighiales</taxon>
        <taxon>Salicaceae</taxon>
        <taxon>Saliceae</taxon>
        <taxon>Populus</taxon>
    </lineage>
</organism>
<reference evidence="1" key="1">
    <citation type="journal article" date="2020" name="bioRxiv">
        <title>Hybrid origin of Populus tomentosa Carr. identified through genome sequencing and phylogenomic analysis.</title>
        <authorList>
            <person name="An X."/>
            <person name="Gao K."/>
            <person name="Chen Z."/>
            <person name="Li J."/>
            <person name="Yang X."/>
            <person name="Yang X."/>
            <person name="Zhou J."/>
            <person name="Guo T."/>
            <person name="Zhao T."/>
            <person name="Huang S."/>
            <person name="Miao D."/>
            <person name="Khan W.U."/>
            <person name="Rao P."/>
            <person name="Ye M."/>
            <person name="Lei B."/>
            <person name="Liao W."/>
            <person name="Wang J."/>
            <person name="Ji L."/>
            <person name="Li Y."/>
            <person name="Guo B."/>
            <person name="Mustafa N.S."/>
            <person name="Li S."/>
            <person name="Yun Q."/>
            <person name="Keller S.R."/>
            <person name="Mao J."/>
            <person name="Zhang R."/>
            <person name="Strauss S.H."/>
        </authorList>
    </citation>
    <scope>NUCLEOTIDE SEQUENCE</scope>
    <source>
        <strain evidence="1">GM15</strain>
        <tissue evidence="1">Leaf</tissue>
    </source>
</reference>
<accession>A0A8X8C4S8</accession>
<gene>
    <name evidence="1" type="ORF">POTOM_053698</name>
</gene>
<dbReference type="Proteomes" id="UP000886885">
    <property type="component" value="Chromosome 17A"/>
</dbReference>
<comment type="caution">
    <text evidence="1">The sequence shown here is derived from an EMBL/GenBank/DDBJ whole genome shotgun (WGS) entry which is preliminary data.</text>
</comment>
<protein>
    <submittedName>
        <fullName evidence="1">Uncharacterized protein</fullName>
    </submittedName>
</protein>
<proteinExistence type="predicted"/>
<evidence type="ECO:0000313" key="2">
    <source>
        <dbReference type="Proteomes" id="UP000886885"/>
    </source>
</evidence>
<dbReference type="OrthoDB" id="416253at2759"/>
<keyword evidence="2" id="KW-1185">Reference proteome</keyword>
<sequence length="160" mass="17149">MEAFYKSGKARAIRVNNFSSKKLGDLLAVARVHPPVNQVDYHPFVLLSTDVRSGNSGSHGAGVAAVRAAAEVALEMGVAVRLVMGMCGLPCLGRYGRRRGGAPLVSVKAKWVSACEREREIMVEGLWWLRRRWVVGPVRLAGTPLLGGGADGKNQGKKGK</sequence>
<dbReference type="EMBL" id="JAAWWB010000033">
    <property type="protein sequence ID" value="KAG6742759.1"/>
    <property type="molecule type" value="Genomic_DNA"/>
</dbReference>
<evidence type="ECO:0000313" key="1">
    <source>
        <dbReference type="EMBL" id="KAG6742759.1"/>
    </source>
</evidence>
<name>A0A8X8C4S8_POPTO</name>